<dbReference type="SUPFAM" id="SSF56601">
    <property type="entry name" value="beta-lactamase/transpeptidase-like"/>
    <property type="match status" value="1"/>
</dbReference>
<feature type="chain" id="PRO_5039439035" evidence="1">
    <location>
        <begin position="25"/>
        <end position="385"/>
    </location>
</feature>
<dbReference type="InterPro" id="IPR050491">
    <property type="entry name" value="AmpC-like"/>
</dbReference>
<feature type="domain" description="Beta-lactamase-related" evidence="2">
    <location>
        <begin position="35"/>
        <end position="363"/>
    </location>
</feature>
<accession>A0A9D7XSS1</accession>
<dbReference type="GO" id="GO:0016787">
    <property type="term" value="F:hydrolase activity"/>
    <property type="evidence" value="ECO:0007669"/>
    <property type="project" value="UniProtKB-KW"/>
</dbReference>
<dbReference type="Proteomes" id="UP000808337">
    <property type="component" value="Unassembled WGS sequence"/>
</dbReference>
<dbReference type="PANTHER" id="PTHR46825">
    <property type="entry name" value="D-ALANYL-D-ALANINE-CARBOXYPEPTIDASE/ENDOPEPTIDASE AMPH"/>
    <property type="match status" value="1"/>
</dbReference>
<dbReference type="EMBL" id="JADKGY010000035">
    <property type="protein sequence ID" value="MBK9985301.1"/>
    <property type="molecule type" value="Genomic_DNA"/>
</dbReference>
<evidence type="ECO:0000259" key="2">
    <source>
        <dbReference type="Pfam" id="PF00144"/>
    </source>
</evidence>
<gene>
    <name evidence="3" type="ORF">IPP15_23675</name>
</gene>
<dbReference type="Pfam" id="PF00144">
    <property type="entry name" value="Beta-lactamase"/>
    <property type="match status" value="1"/>
</dbReference>
<dbReference type="PANTHER" id="PTHR46825:SF9">
    <property type="entry name" value="BETA-LACTAMASE-RELATED DOMAIN-CONTAINING PROTEIN"/>
    <property type="match status" value="1"/>
</dbReference>
<proteinExistence type="predicted"/>
<dbReference type="AlphaFoldDB" id="A0A9D7XSS1"/>
<comment type="caution">
    <text evidence="3">The sequence shown here is derived from an EMBL/GenBank/DDBJ whole genome shotgun (WGS) entry which is preliminary data.</text>
</comment>
<keyword evidence="1" id="KW-0732">Signal</keyword>
<evidence type="ECO:0000256" key="1">
    <source>
        <dbReference type="SAM" id="SignalP"/>
    </source>
</evidence>
<protein>
    <submittedName>
        <fullName evidence="3">Serine hydrolase</fullName>
    </submittedName>
</protein>
<organism evidence="3 4">
    <name type="scientific">Candidatus Opimibacter skivensis</name>
    <dbReference type="NCBI Taxonomy" id="2982028"/>
    <lineage>
        <taxon>Bacteria</taxon>
        <taxon>Pseudomonadati</taxon>
        <taxon>Bacteroidota</taxon>
        <taxon>Saprospiria</taxon>
        <taxon>Saprospirales</taxon>
        <taxon>Saprospiraceae</taxon>
        <taxon>Candidatus Opimibacter</taxon>
    </lineage>
</organism>
<keyword evidence="3" id="KW-0378">Hydrolase</keyword>
<name>A0A9D7XSS1_9BACT</name>
<dbReference type="InterPro" id="IPR012338">
    <property type="entry name" value="Beta-lactam/transpept-like"/>
</dbReference>
<evidence type="ECO:0000313" key="4">
    <source>
        <dbReference type="Proteomes" id="UP000808337"/>
    </source>
</evidence>
<feature type="signal peptide" evidence="1">
    <location>
        <begin position="1"/>
        <end position="24"/>
    </location>
</feature>
<sequence>MKKSMSKLTILVVLVFNCALSVYAQPRDIRRIAQIDSVVSKVMEENKIVGLSLGIVKNGEIFYLKGYGTREVRKEEPVDSFTNFLTCSISKLFTATAIMQLVEKGKIDISKKLTEYVPDFVMKDPRYKDITIEQMLTHTSGLPNIFNTNYIHPKNDSTTLTEFAKKLAQEKLKYEPGVQLSEKTYSNTAYNILGLVIEKVSHQTYSQYISEHILEPVGMDSSSFFYKKIPAARRSKPHQKNWLTGKIKKSNYYPDIPQDKPCGNLNSCSYDLCRWMQHNLSIYNLTNTTKGVLKRKTLVDMWTTKKEIPPYKTTMGLGWWIVPSEKYGKYVFHVGNDPGFSATLNIFPGNDFGIVLLCNALYPKDIVWNKLPFEIISLFSEGWKK</sequence>
<evidence type="ECO:0000313" key="3">
    <source>
        <dbReference type="EMBL" id="MBK9985301.1"/>
    </source>
</evidence>
<dbReference type="InterPro" id="IPR001466">
    <property type="entry name" value="Beta-lactam-related"/>
</dbReference>
<reference evidence="3 4" key="1">
    <citation type="submission" date="2020-10" db="EMBL/GenBank/DDBJ databases">
        <title>Connecting structure to function with the recovery of over 1000 high-quality activated sludge metagenome-assembled genomes encoding full-length rRNA genes using long-read sequencing.</title>
        <authorList>
            <person name="Singleton C.M."/>
            <person name="Petriglieri F."/>
            <person name="Kristensen J.M."/>
            <person name="Kirkegaard R.H."/>
            <person name="Michaelsen T.Y."/>
            <person name="Andersen M.H."/>
            <person name="Karst S.M."/>
            <person name="Dueholm M.S."/>
            <person name="Nielsen P.H."/>
            <person name="Albertsen M."/>
        </authorList>
    </citation>
    <scope>NUCLEOTIDE SEQUENCE [LARGE SCALE GENOMIC DNA]</scope>
    <source>
        <strain evidence="3">Ribe_18-Q3-R11-54_MAXAC.273</strain>
    </source>
</reference>
<dbReference type="Gene3D" id="3.40.710.10">
    <property type="entry name" value="DD-peptidase/beta-lactamase superfamily"/>
    <property type="match status" value="1"/>
</dbReference>